<feature type="transmembrane region" description="Helical" evidence="1">
    <location>
        <begin position="6"/>
        <end position="30"/>
    </location>
</feature>
<dbReference type="EMBL" id="JABEBT010000021">
    <property type="protein sequence ID" value="KAF7637302.1"/>
    <property type="molecule type" value="Genomic_DNA"/>
</dbReference>
<organism evidence="2 3">
    <name type="scientific">Meloidogyne graminicola</name>
    <dbReference type="NCBI Taxonomy" id="189291"/>
    <lineage>
        <taxon>Eukaryota</taxon>
        <taxon>Metazoa</taxon>
        <taxon>Ecdysozoa</taxon>
        <taxon>Nematoda</taxon>
        <taxon>Chromadorea</taxon>
        <taxon>Rhabditida</taxon>
        <taxon>Tylenchina</taxon>
        <taxon>Tylenchomorpha</taxon>
        <taxon>Tylenchoidea</taxon>
        <taxon>Meloidogynidae</taxon>
        <taxon>Meloidogyninae</taxon>
        <taxon>Meloidogyne</taxon>
    </lineage>
</organism>
<feature type="non-terminal residue" evidence="2">
    <location>
        <position position="118"/>
    </location>
</feature>
<reference evidence="2" key="1">
    <citation type="journal article" date="2020" name="Ecol. Evol.">
        <title>Genome structure and content of the rice root-knot nematode (Meloidogyne graminicola).</title>
        <authorList>
            <person name="Phan N.T."/>
            <person name="Danchin E.G.J."/>
            <person name="Klopp C."/>
            <person name="Perfus-Barbeoch L."/>
            <person name="Kozlowski D.K."/>
            <person name="Koutsovoulos G.D."/>
            <person name="Lopez-Roques C."/>
            <person name="Bouchez O."/>
            <person name="Zahm M."/>
            <person name="Besnard G."/>
            <person name="Bellafiore S."/>
        </authorList>
    </citation>
    <scope>NUCLEOTIDE SEQUENCE</scope>
    <source>
        <strain evidence="2">VN-18</strain>
    </source>
</reference>
<dbReference type="OrthoDB" id="5773368at2759"/>
<evidence type="ECO:0000313" key="3">
    <source>
        <dbReference type="Proteomes" id="UP000605970"/>
    </source>
</evidence>
<accession>A0A8S9ZUC2</accession>
<proteinExistence type="predicted"/>
<keyword evidence="1" id="KW-0812">Transmembrane</keyword>
<evidence type="ECO:0000313" key="2">
    <source>
        <dbReference type="EMBL" id="KAF7637302.1"/>
    </source>
</evidence>
<gene>
    <name evidence="2" type="ORF">Mgra_00003268</name>
</gene>
<keyword evidence="1" id="KW-1133">Transmembrane helix</keyword>
<dbReference type="Proteomes" id="UP000605970">
    <property type="component" value="Unassembled WGS sequence"/>
</dbReference>
<comment type="caution">
    <text evidence="2">The sequence shown here is derived from an EMBL/GenBank/DDBJ whole genome shotgun (WGS) entry which is preliminary data.</text>
</comment>
<dbReference type="AlphaFoldDB" id="A0A8S9ZUC2"/>
<protein>
    <submittedName>
        <fullName evidence="2">Uncharacterized protein</fullName>
    </submittedName>
</protein>
<keyword evidence="3" id="KW-1185">Reference proteome</keyword>
<keyword evidence="1" id="KW-0472">Membrane</keyword>
<name>A0A8S9ZUC2_9BILA</name>
<evidence type="ECO:0000256" key="1">
    <source>
        <dbReference type="SAM" id="Phobius"/>
    </source>
</evidence>
<sequence length="118" mass="13428">EGISQLICQFFVFGILFGAVCSISAFSCIFRSRNISRRNLIFNGNSALEEINLNRLTHTREPFSPNKPYCLKIDEKGLFYACPLNEREEIPPLPNYLEACQMPTAKNWALNDIKANPI</sequence>